<feature type="transmembrane region" description="Helical" evidence="6">
    <location>
        <begin position="229"/>
        <end position="250"/>
    </location>
</feature>
<evidence type="ECO:0000256" key="1">
    <source>
        <dbReference type="ARBA" id="ARBA00004141"/>
    </source>
</evidence>
<evidence type="ECO:0000256" key="6">
    <source>
        <dbReference type="SAM" id="Phobius"/>
    </source>
</evidence>
<feature type="transmembrane region" description="Helical" evidence="6">
    <location>
        <begin position="270"/>
        <end position="292"/>
    </location>
</feature>
<feature type="transmembrane region" description="Helical" evidence="6">
    <location>
        <begin position="180"/>
        <end position="203"/>
    </location>
</feature>
<organism evidence="7 8">
    <name type="scientific">Cytospora leucostoma</name>
    <dbReference type="NCBI Taxonomy" id="1230097"/>
    <lineage>
        <taxon>Eukaryota</taxon>
        <taxon>Fungi</taxon>
        <taxon>Dikarya</taxon>
        <taxon>Ascomycota</taxon>
        <taxon>Pezizomycotina</taxon>
        <taxon>Sordariomycetes</taxon>
        <taxon>Sordariomycetidae</taxon>
        <taxon>Diaporthales</taxon>
        <taxon>Cytosporaceae</taxon>
        <taxon>Cytospora</taxon>
    </lineage>
</organism>
<keyword evidence="4 6" id="KW-0472">Membrane</keyword>
<feature type="transmembrane region" description="Helical" evidence="6">
    <location>
        <begin position="139"/>
        <end position="160"/>
    </location>
</feature>
<protein>
    <recommendedName>
        <fullName evidence="9">RTA1 like protein</fullName>
    </recommendedName>
</protein>
<reference evidence="7 8" key="1">
    <citation type="submission" date="2015-09" db="EMBL/GenBank/DDBJ databases">
        <title>Host preference determinants of Valsa canker pathogens revealed by comparative genomics.</title>
        <authorList>
            <person name="Yin Z."/>
            <person name="Huang L."/>
        </authorList>
    </citation>
    <scope>NUCLEOTIDE SEQUENCE [LARGE SCALE GENOMIC DNA]</scope>
    <source>
        <strain evidence="7 8">SXYLt</strain>
    </source>
</reference>
<evidence type="ECO:0008006" key="9">
    <source>
        <dbReference type="Google" id="ProtNLM"/>
    </source>
</evidence>
<dbReference type="GO" id="GO:0000324">
    <property type="term" value="C:fungal-type vacuole"/>
    <property type="evidence" value="ECO:0007669"/>
    <property type="project" value="TreeGrafter"/>
</dbReference>
<evidence type="ECO:0000256" key="5">
    <source>
        <dbReference type="SAM" id="MobiDB-lite"/>
    </source>
</evidence>
<keyword evidence="3 6" id="KW-1133">Transmembrane helix</keyword>
<evidence type="ECO:0000256" key="3">
    <source>
        <dbReference type="ARBA" id="ARBA00022989"/>
    </source>
</evidence>
<evidence type="ECO:0000313" key="8">
    <source>
        <dbReference type="Proteomes" id="UP000285146"/>
    </source>
</evidence>
<keyword evidence="8" id="KW-1185">Reference proteome</keyword>
<feature type="transmembrane region" description="Helical" evidence="6">
    <location>
        <begin position="63"/>
        <end position="84"/>
    </location>
</feature>
<dbReference type="InterPro" id="IPR007568">
    <property type="entry name" value="RTA1"/>
</dbReference>
<gene>
    <name evidence="7" type="ORF">VPNG_04112</name>
</gene>
<keyword evidence="2 6" id="KW-0812">Transmembrane</keyword>
<accession>A0A423XDB5</accession>
<dbReference type="Proteomes" id="UP000285146">
    <property type="component" value="Unassembled WGS sequence"/>
</dbReference>
<evidence type="ECO:0000256" key="4">
    <source>
        <dbReference type="ARBA" id="ARBA00023136"/>
    </source>
</evidence>
<comment type="caution">
    <text evidence="7">The sequence shown here is derived from an EMBL/GenBank/DDBJ whole genome shotgun (WGS) entry which is preliminary data.</text>
</comment>
<feature type="compositionally biased region" description="Basic and acidic residues" evidence="5">
    <location>
        <begin position="320"/>
        <end position="333"/>
    </location>
</feature>
<dbReference type="GO" id="GO:0005886">
    <property type="term" value="C:plasma membrane"/>
    <property type="evidence" value="ECO:0007669"/>
    <property type="project" value="TreeGrafter"/>
</dbReference>
<dbReference type="OrthoDB" id="3358017at2759"/>
<dbReference type="InParanoid" id="A0A423XDB5"/>
<dbReference type="PANTHER" id="PTHR31465:SF8">
    <property type="entry name" value="DOMAIN PROTEIN, PUTATIVE (AFU_ORTHOLOGUE AFUA_6G14140)-RELATED"/>
    <property type="match status" value="1"/>
</dbReference>
<feature type="transmembrane region" description="Helical" evidence="6">
    <location>
        <begin position="96"/>
        <end position="118"/>
    </location>
</feature>
<proteinExistence type="predicted"/>
<dbReference type="EMBL" id="LKEB01000016">
    <property type="protein sequence ID" value="ROW13988.1"/>
    <property type="molecule type" value="Genomic_DNA"/>
</dbReference>
<sequence>MSDHSTSLSARAAYVCTEVSPQCPVQATTLGYYPNLALNSFILAAFVLAMIIQLVLGIWKKTWSFTTFIVLGCALEAAGYGGRIALSSNPYNQQAFETQICAIILAPTLICIGIYLTLKHLCLALSPSISRVRPKWYPFIFVPADVSCLLVQAIGGGIAASATAGDSTNMDVLDAGNHCIIAGIVLQVVVLLAFGGMSLDYWLRAKRWVHSGDVTPEALALWSDRKFRVFGLAMLGAYVCVQIRCIYRVAEMAGGWGNYIMQDQPSFTVLDSFMMLICVYLLSCFPPGVYFPNMNHRSKKARENDDEETRANVGEETQDDAEHSGFRSEKSEK</sequence>
<feature type="region of interest" description="Disordered" evidence="5">
    <location>
        <begin position="297"/>
        <end position="333"/>
    </location>
</feature>
<dbReference type="AlphaFoldDB" id="A0A423XDB5"/>
<dbReference type="PANTHER" id="PTHR31465">
    <property type="entry name" value="PROTEIN RTA1-RELATED"/>
    <property type="match status" value="1"/>
</dbReference>
<dbReference type="STRING" id="1230097.A0A423XDB5"/>
<evidence type="ECO:0000256" key="2">
    <source>
        <dbReference type="ARBA" id="ARBA00022692"/>
    </source>
</evidence>
<feature type="transmembrane region" description="Helical" evidence="6">
    <location>
        <begin position="36"/>
        <end position="56"/>
    </location>
</feature>
<name>A0A423XDB5_9PEZI</name>
<comment type="subcellular location">
    <subcellularLocation>
        <location evidence="1">Membrane</location>
        <topology evidence="1">Multi-pass membrane protein</topology>
    </subcellularLocation>
</comment>
<dbReference type="Pfam" id="PF04479">
    <property type="entry name" value="RTA1"/>
    <property type="match status" value="1"/>
</dbReference>
<evidence type="ECO:0000313" key="7">
    <source>
        <dbReference type="EMBL" id="ROW13988.1"/>
    </source>
</evidence>